<feature type="region of interest" description="Disordered" evidence="1">
    <location>
        <begin position="1"/>
        <end position="78"/>
    </location>
</feature>
<gene>
    <name evidence="2" type="ORF">CDEST_14453</name>
</gene>
<dbReference type="PANTHER" id="PTHR38166:SF1">
    <property type="entry name" value="C2H2-TYPE DOMAIN-CONTAINING PROTEIN"/>
    <property type="match status" value="1"/>
</dbReference>
<evidence type="ECO:0000313" key="2">
    <source>
        <dbReference type="EMBL" id="WQF89439.1"/>
    </source>
</evidence>
<dbReference type="EMBL" id="CP137314">
    <property type="protein sequence ID" value="WQF89439.1"/>
    <property type="molecule type" value="Genomic_DNA"/>
</dbReference>
<feature type="compositionally biased region" description="Polar residues" evidence="1">
    <location>
        <begin position="28"/>
        <end position="50"/>
    </location>
</feature>
<feature type="region of interest" description="Disordered" evidence="1">
    <location>
        <begin position="106"/>
        <end position="149"/>
    </location>
</feature>
<feature type="compositionally biased region" description="Pro residues" evidence="1">
    <location>
        <begin position="66"/>
        <end position="75"/>
    </location>
</feature>
<dbReference type="GeneID" id="87950953"/>
<dbReference type="PANTHER" id="PTHR38166">
    <property type="entry name" value="C2H2-TYPE DOMAIN-CONTAINING PROTEIN-RELATED"/>
    <property type="match status" value="1"/>
</dbReference>
<sequence>MPSEPIYPEAKTYRSSISSTQKRHFTQTDDSCSVGTMSNSDSKSHLTVFSNPPPLGSIMGSLSPTTPSPSRPPSPVLAARASHAVELDLAGIGGPLPVRFKRQQSLDFHQSEDRSKTPQQDTSLGECKCPSRDPAVANDLSDSDPEEEDVDIDLENTASIALSLCFGVTLDRLLRPIRVLDAFSGFKDRCAEILQEDENFRLIDWDDDGFSCFDVEETPPAHDAHPPEKTSNGAQRSTPPTKKRSRGPEDEADELDSSNLDPNQCQVSYKRGPYRKRRDASDLSCPFRKRNPRRFNVRDHLACANVSFKDMSKLNSHKSFGCCNSELTSGPISRIHLRTHHIRPFCRWCMQPTGDGPSHSPQECIRYSQTGAALETRPRDPEDGLNTQTGIILMSRARGSRIEDWASMWRLLFPGDENVPSPEFEPVIEHHDIADDGYNFCVHDVTDAVISTISDQFGLVHQRHFSLSTRQTIKTAIHTKLQPLFKGSPYAVLKQVEVSEDPSTLTDLNQTIHGILNASTALDDSDTSGDSDMSPDKITPPGSTSPDQPSGSGDTLAANSAPVTHVTEHTGWQPGSSQFQVEHLPRPNSAFSGLPTAFFGNENFPSLARLPQQSQFPNFAGHPEVLGDWPSQFPGTFTTTPADDEDLSFMSVSWIGQPTGYDPWFCSAPNNEHEYSFGGPSQPPRQ</sequence>
<name>A0AAX4J1M2_9PEZI</name>
<dbReference type="AlphaFoldDB" id="A0AAX4J1M2"/>
<reference evidence="3" key="1">
    <citation type="journal article" date="2023" name="bioRxiv">
        <title>Complete genome of the Medicago anthracnose fungus, Colletotrichum destructivum, reveals a mini-chromosome-like region within a core chromosome.</title>
        <authorList>
            <person name="Lapalu N."/>
            <person name="Simon A."/>
            <person name="Lu A."/>
            <person name="Plaumann P.-L."/>
            <person name="Amselem J."/>
            <person name="Pigne S."/>
            <person name="Auger A."/>
            <person name="Koch C."/>
            <person name="Dallery J.-F."/>
            <person name="O'Connell R.J."/>
        </authorList>
    </citation>
    <scope>NUCLEOTIDE SEQUENCE [LARGE SCALE GENOMIC DNA]</scope>
    <source>
        <strain evidence="3">CBS 520.97</strain>
    </source>
</reference>
<organism evidence="2 3">
    <name type="scientific">Colletotrichum destructivum</name>
    <dbReference type="NCBI Taxonomy" id="34406"/>
    <lineage>
        <taxon>Eukaryota</taxon>
        <taxon>Fungi</taxon>
        <taxon>Dikarya</taxon>
        <taxon>Ascomycota</taxon>
        <taxon>Pezizomycotina</taxon>
        <taxon>Sordariomycetes</taxon>
        <taxon>Hypocreomycetidae</taxon>
        <taxon>Glomerellales</taxon>
        <taxon>Glomerellaceae</taxon>
        <taxon>Colletotrichum</taxon>
        <taxon>Colletotrichum destructivum species complex</taxon>
    </lineage>
</organism>
<evidence type="ECO:0000313" key="3">
    <source>
        <dbReference type="Proteomes" id="UP001322277"/>
    </source>
</evidence>
<feature type="compositionally biased region" description="Polar residues" evidence="1">
    <location>
        <begin position="229"/>
        <end position="240"/>
    </location>
</feature>
<feature type="compositionally biased region" description="Polar residues" evidence="1">
    <location>
        <begin position="257"/>
        <end position="267"/>
    </location>
</feature>
<dbReference type="KEGG" id="cdet:87950953"/>
<feature type="compositionally biased region" description="Polar residues" evidence="1">
    <location>
        <begin position="541"/>
        <end position="562"/>
    </location>
</feature>
<dbReference type="Proteomes" id="UP001322277">
    <property type="component" value="Chromosome 10"/>
</dbReference>
<accession>A0AAX4J1M2</accession>
<feature type="region of interest" description="Disordered" evidence="1">
    <location>
        <begin position="215"/>
        <end position="281"/>
    </location>
</feature>
<dbReference type="RefSeq" id="XP_062786660.1">
    <property type="nucleotide sequence ID" value="XM_062930609.1"/>
</dbReference>
<proteinExistence type="predicted"/>
<feature type="compositionally biased region" description="Basic and acidic residues" evidence="1">
    <location>
        <begin position="219"/>
        <end position="228"/>
    </location>
</feature>
<keyword evidence="3" id="KW-1185">Reference proteome</keyword>
<feature type="region of interest" description="Disordered" evidence="1">
    <location>
        <begin position="520"/>
        <end position="581"/>
    </location>
</feature>
<evidence type="ECO:0000256" key="1">
    <source>
        <dbReference type="SAM" id="MobiDB-lite"/>
    </source>
</evidence>
<protein>
    <submittedName>
        <fullName evidence="2">Uncharacterized protein</fullName>
    </submittedName>
</protein>